<evidence type="ECO:0000256" key="1">
    <source>
        <dbReference type="ARBA" id="ARBA00008779"/>
    </source>
</evidence>
<reference evidence="4 5" key="1">
    <citation type="submission" date="2019-02" db="EMBL/GenBank/DDBJ databases">
        <title>Deep-cultivation of Planctomycetes and their phenomic and genomic characterization uncovers novel biology.</title>
        <authorList>
            <person name="Wiegand S."/>
            <person name="Jogler M."/>
            <person name="Boedeker C."/>
            <person name="Pinto D."/>
            <person name="Vollmers J."/>
            <person name="Rivas-Marin E."/>
            <person name="Kohn T."/>
            <person name="Peeters S.H."/>
            <person name="Heuer A."/>
            <person name="Rast P."/>
            <person name="Oberbeckmann S."/>
            <person name="Bunk B."/>
            <person name="Jeske O."/>
            <person name="Meyerdierks A."/>
            <person name="Storesund J.E."/>
            <person name="Kallscheuer N."/>
            <person name="Luecker S."/>
            <person name="Lage O.M."/>
            <person name="Pohl T."/>
            <person name="Merkel B.J."/>
            <person name="Hornburger P."/>
            <person name="Mueller R.-W."/>
            <person name="Bruemmer F."/>
            <person name="Labrenz M."/>
            <person name="Spormann A.M."/>
            <person name="Op Den Camp H."/>
            <person name="Overmann J."/>
            <person name="Amann R."/>
            <person name="Jetten M.S.M."/>
            <person name="Mascher T."/>
            <person name="Medema M.H."/>
            <person name="Devos D.P."/>
            <person name="Kaster A.-K."/>
            <person name="Ovreas L."/>
            <person name="Rohde M."/>
            <person name="Galperin M.Y."/>
            <person name="Jogler C."/>
        </authorList>
    </citation>
    <scope>NUCLEOTIDE SEQUENCE [LARGE SCALE GENOMIC DNA]</scope>
    <source>
        <strain evidence="4 5">Q31b</strain>
    </source>
</reference>
<dbReference type="InterPro" id="IPR050738">
    <property type="entry name" value="Sulfatase"/>
</dbReference>
<gene>
    <name evidence="4" type="primary">betC_2</name>
    <name evidence="4" type="ORF">Q31b_17670</name>
</gene>
<comment type="similarity">
    <text evidence="1">Belongs to the sulfatase family.</text>
</comment>
<feature type="compositionally biased region" description="Polar residues" evidence="2">
    <location>
        <begin position="446"/>
        <end position="456"/>
    </location>
</feature>
<name>A0A5C6E934_9BACT</name>
<evidence type="ECO:0000313" key="5">
    <source>
        <dbReference type="Proteomes" id="UP000315471"/>
    </source>
</evidence>
<dbReference type="GO" id="GO:0047753">
    <property type="term" value="F:choline-sulfatase activity"/>
    <property type="evidence" value="ECO:0007669"/>
    <property type="project" value="UniProtKB-EC"/>
</dbReference>
<keyword evidence="4" id="KW-0378">Hydrolase</keyword>
<dbReference type="Pfam" id="PF00884">
    <property type="entry name" value="Sulfatase"/>
    <property type="match status" value="1"/>
</dbReference>
<evidence type="ECO:0000259" key="3">
    <source>
        <dbReference type="Pfam" id="PF00884"/>
    </source>
</evidence>
<evidence type="ECO:0000313" key="4">
    <source>
        <dbReference type="EMBL" id="TWU44231.1"/>
    </source>
</evidence>
<organism evidence="4 5">
    <name type="scientific">Novipirellula aureliae</name>
    <dbReference type="NCBI Taxonomy" id="2527966"/>
    <lineage>
        <taxon>Bacteria</taxon>
        <taxon>Pseudomonadati</taxon>
        <taxon>Planctomycetota</taxon>
        <taxon>Planctomycetia</taxon>
        <taxon>Pirellulales</taxon>
        <taxon>Pirellulaceae</taxon>
        <taxon>Novipirellula</taxon>
    </lineage>
</organism>
<sequence length="471" mass="51858">MEPEIQSMQPMNNLSINAMKQTLTILIAWLLAPLAVVRADDVPVPPAKPNIVFIYADDWGWGDLSCHGNTWLKTPNIDRLASEGIDFQQFNVLHPVCSPSRVAAMTGRYPSRFGINHIFGPNRASEMPDWLDGKAPTTPRFLKAAGYRTGHFGKWHMGKGTPTMADYGIDESAVYGGPGPQVPKSGNELAERAVQFIEANKDQPFYLNVWLHESHLAHTPAPEPLELWKHLDPQKQVYAAVITEGDNKVGMVLDALDKAGIAENTIVVFSSDNGPEDTGDATQKGKPGAWRSYYSVGETGGLRGRKRSLFEGGVRTPFILRWPGHAPAGMKNESTVLTAVDLLPTFCAAAGVTPPAEAEGDGENLLEAFNGKPVTRTRPLFWRYRSEDLAVRDGDWKLVTNFDGTQSELHNLKSDRAEDIAKDLSETHPEITARLTKMVLDWKATLPTTPDPTTVRSGARRNRNTQEDGDE</sequence>
<dbReference type="PANTHER" id="PTHR42693">
    <property type="entry name" value="ARYLSULFATASE FAMILY MEMBER"/>
    <property type="match status" value="1"/>
</dbReference>
<dbReference type="PANTHER" id="PTHR42693:SF33">
    <property type="entry name" value="ARYLSULFATASE"/>
    <property type="match status" value="1"/>
</dbReference>
<accession>A0A5C6E934</accession>
<dbReference type="GO" id="GO:0004065">
    <property type="term" value="F:arylsulfatase activity"/>
    <property type="evidence" value="ECO:0007669"/>
    <property type="project" value="TreeGrafter"/>
</dbReference>
<protein>
    <submittedName>
        <fullName evidence="4">Choline-sulfatase</fullName>
        <ecNumber evidence="4">3.1.6.6</ecNumber>
    </submittedName>
</protein>
<proteinExistence type="inferred from homology"/>
<feature type="region of interest" description="Disordered" evidence="2">
    <location>
        <begin position="444"/>
        <end position="471"/>
    </location>
</feature>
<feature type="domain" description="Sulfatase N-terminal" evidence="3">
    <location>
        <begin position="49"/>
        <end position="352"/>
    </location>
</feature>
<dbReference type="AlphaFoldDB" id="A0A5C6E934"/>
<dbReference type="Proteomes" id="UP000315471">
    <property type="component" value="Unassembled WGS sequence"/>
</dbReference>
<evidence type="ECO:0000256" key="2">
    <source>
        <dbReference type="SAM" id="MobiDB-lite"/>
    </source>
</evidence>
<dbReference type="InterPro" id="IPR017850">
    <property type="entry name" value="Alkaline_phosphatase_core_sf"/>
</dbReference>
<dbReference type="Gene3D" id="3.30.1120.10">
    <property type="match status" value="1"/>
</dbReference>
<dbReference type="EC" id="3.1.6.6" evidence="4"/>
<dbReference type="EMBL" id="SJPY01000002">
    <property type="protein sequence ID" value="TWU44231.1"/>
    <property type="molecule type" value="Genomic_DNA"/>
</dbReference>
<dbReference type="SUPFAM" id="SSF53649">
    <property type="entry name" value="Alkaline phosphatase-like"/>
    <property type="match status" value="1"/>
</dbReference>
<keyword evidence="5" id="KW-1185">Reference proteome</keyword>
<comment type="caution">
    <text evidence="4">The sequence shown here is derived from an EMBL/GenBank/DDBJ whole genome shotgun (WGS) entry which is preliminary data.</text>
</comment>
<dbReference type="InterPro" id="IPR000917">
    <property type="entry name" value="Sulfatase_N"/>
</dbReference>
<dbReference type="Gene3D" id="3.40.720.10">
    <property type="entry name" value="Alkaline Phosphatase, subunit A"/>
    <property type="match status" value="1"/>
</dbReference>